<evidence type="ECO:0000313" key="1">
    <source>
        <dbReference type="EMBL" id="KAF3593953.1"/>
    </source>
</evidence>
<gene>
    <name evidence="1" type="ORF">DY000_02020531</name>
</gene>
<evidence type="ECO:0000313" key="2">
    <source>
        <dbReference type="Proteomes" id="UP000266723"/>
    </source>
</evidence>
<accession>A0ABQ7E9Q6</accession>
<keyword evidence="2" id="KW-1185">Reference proteome</keyword>
<dbReference type="Proteomes" id="UP000266723">
    <property type="component" value="Unassembled WGS sequence"/>
</dbReference>
<sequence length="66" mass="7614">MNNEKMTNHTEIYDSCIFLNRISCQFYSLDAVELSSMLIEVDLTESKNARRQNLLLGSRILAEKDS</sequence>
<comment type="caution">
    <text evidence="1">The sequence shown here is derived from an EMBL/GenBank/DDBJ whole genome shotgun (WGS) entry which is preliminary data.</text>
</comment>
<dbReference type="EMBL" id="QGKV02000299">
    <property type="protein sequence ID" value="KAF3593953.1"/>
    <property type="molecule type" value="Genomic_DNA"/>
</dbReference>
<name>A0ABQ7E9Q6_BRACR</name>
<proteinExistence type="predicted"/>
<reference evidence="1 2" key="1">
    <citation type="journal article" date="2020" name="BMC Genomics">
        <title>Intraspecific diversification of the crop wild relative Brassica cretica Lam. using demographic model selection.</title>
        <authorList>
            <person name="Kioukis A."/>
            <person name="Michalopoulou V.A."/>
            <person name="Briers L."/>
            <person name="Pirintsos S."/>
            <person name="Studholme D.J."/>
            <person name="Pavlidis P."/>
            <person name="Sarris P.F."/>
        </authorList>
    </citation>
    <scope>NUCLEOTIDE SEQUENCE [LARGE SCALE GENOMIC DNA]</scope>
    <source>
        <strain evidence="2">cv. PFS-1207/04</strain>
    </source>
</reference>
<protein>
    <submittedName>
        <fullName evidence="1">Uncharacterized protein</fullName>
    </submittedName>
</protein>
<organism evidence="1 2">
    <name type="scientific">Brassica cretica</name>
    <name type="common">Mustard</name>
    <dbReference type="NCBI Taxonomy" id="69181"/>
    <lineage>
        <taxon>Eukaryota</taxon>
        <taxon>Viridiplantae</taxon>
        <taxon>Streptophyta</taxon>
        <taxon>Embryophyta</taxon>
        <taxon>Tracheophyta</taxon>
        <taxon>Spermatophyta</taxon>
        <taxon>Magnoliopsida</taxon>
        <taxon>eudicotyledons</taxon>
        <taxon>Gunneridae</taxon>
        <taxon>Pentapetalae</taxon>
        <taxon>rosids</taxon>
        <taxon>malvids</taxon>
        <taxon>Brassicales</taxon>
        <taxon>Brassicaceae</taxon>
        <taxon>Brassiceae</taxon>
        <taxon>Brassica</taxon>
    </lineage>
</organism>